<keyword evidence="2" id="KW-1185">Reference proteome</keyword>
<protein>
    <submittedName>
        <fullName evidence="1">Uncharacterized protein</fullName>
    </submittedName>
</protein>
<dbReference type="Proteomes" id="UP000555103">
    <property type="component" value="Unassembled WGS sequence"/>
</dbReference>
<reference evidence="1 2" key="1">
    <citation type="submission" date="2020-08" db="EMBL/GenBank/DDBJ databases">
        <title>Genomic Encyclopedia of Type Strains, Phase IV (KMG-IV): sequencing the most valuable type-strain genomes for metagenomic binning, comparative biology and taxonomic classification.</title>
        <authorList>
            <person name="Goeker M."/>
        </authorList>
    </citation>
    <scope>NUCLEOTIDE SEQUENCE [LARGE SCALE GENOMIC DNA]</scope>
    <source>
        <strain evidence="1 2">DSM 104969</strain>
    </source>
</reference>
<accession>A0A840CU72</accession>
<gene>
    <name evidence="1" type="ORF">GGR21_001132</name>
</gene>
<dbReference type="AlphaFoldDB" id="A0A840CU72"/>
<name>A0A840CU72_9BACT</name>
<proteinExistence type="predicted"/>
<sequence length="63" mass="7358">MNVKYKNLKIILCVLATLRDNLSEVSGFVFCHARAKRSIRNVEPLSLRMTKKHMLCPNEQRKN</sequence>
<organism evidence="1 2">
    <name type="scientific">Dysgonomonas hofstadii</name>
    <dbReference type="NCBI Taxonomy" id="637886"/>
    <lineage>
        <taxon>Bacteria</taxon>
        <taxon>Pseudomonadati</taxon>
        <taxon>Bacteroidota</taxon>
        <taxon>Bacteroidia</taxon>
        <taxon>Bacteroidales</taxon>
        <taxon>Dysgonomonadaceae</taxon>
        <taxon>Dysgonomonas</taxon>
    </lineage>
</organism>
<comment type="caution">
    <text evidence="1">The sequence shown here is derived from an EMBL/GenBank/DDBJ whole genome shotgun (WGS) entry which is preliminary data.</text>
</comment>
<evidence type="ECO:0000313" key="1">
    <source>
        <dbReference type="EMBL" id="MBB4035243.1"/>
    </source>
</evidence>
<evidence type="ECO:0000313" key="2">
    <source>
        <dbReference type="Proteomes" id="UP000555103"/>
    </source>
</evidence>
<dbReference type="EMBL" id="JACIEP010000003">
    <property type="protein sequence ID" value="MBB4035243.1"/>
    <property type="molecule type" value="Genomic_DNA"/>
</dbReference>